<dbReference type="GO" id="GO:0004521">
    <property type="term" value="F:RNA endonuclease activity"/>
    <property type="evidence" value="ECO:0007669"/>
    <property type="project" value="InterPro"/>
</dbReference>
<evidence type="ECO:0000256" key="11">
    <source>
        <dbReference type="ARBA" id="ARBA00023136"/>
    </source>
</evidence>
<dbReference type="CDD" id="cd13982">
    <property type="entry name" value="STKc_IRE1"/>
    <property type="match status" value="1"/>
</dbReference>
<dbReference type="Pfam" id="PF00069">
    <property type="entry name" value="Pkinase"/>
    <property type="match status" value="1"/>
</dbReference>
<dbReference type="PANTHER" id="PTHR13954">
    <property type="entry name" value="IRE1-RELATED"/>
    <property type="match status" value="1"/>
</dbReference>
<evidence type="ECO:0000256" key="2">
    <source>
        <dbReference type="ARBA" id="ARBA00012513"/>
    </source>
</evidence>
<evidence type="ECO:0000256" key="3">
    <source>
        <dbReference type="ARBA" id="ARBA00022527"/>
    </source>
</evidence>
<keyword evidence="10 13" id="KW-1133">Transmembrane helix</keyword>
<keyword evidence="7" id="KW-0547">Nucleotide-binding</keyword>
<dbReference type="GO" id="GO:0004674">
    <property type="term" value="F:protein serine/threonine kinase activity"/>
    <property type="evidence" value="ECO:0007669"/>
    <property type="project" value="UniProtKB-KW"/>
</dbReference>
<evidence type="ECO:0000313" key="16">
    <source>
        <dbReference type="EMBL" id="KOF81610.1"/>
    </source>
</evidence>
<dbReference type="InterPro" id="IPR018391">
    <property type="entry name" value="PQQ_b-propeller_rpt"/>
</dbReference>
<dbReference type="CDD" id="cd09769">
    <property type="entry name" value="Luminal_IRE1"/>
    <property type="match status" value="1"/>
</dbReference>
<feature type="domain" description="Protein kinase" evidence="15">
    <location>
        <begin position="514"/>
        <end position="773"/>
    </location>
</feature>
<evidence type="ECO:0000256" key="4">
    <source>
        <dbReference type="ARBA" id="ARBA00022679"/>
    </source>
</evidence>
<dbReference type="GO" id="GO:0006397">
    <property type="term" value="P:mRNA processing"/>
    <property type="evidence" value="ECO:0007669"/>
    <property type="project" value="InterPro"/>
</dbReference>
<dbReference type="InterPro" id="IPR011009">
    <property type="entry name" value="Kinase-like_dom_sf"/>
</dbReference>
<dbReference type="InterPro" id="IPR038357">
    <property type="entry name" value="KEN_sf"/>
</dbReference>
<dbReference type="Pfam" id="PF06479">
    <property type="entry name" value="Ribonuc_2-5A"/>
    <property type="match status" value="1"/>
</dbReference>
<reference evidence="16" key="1">
    <citation type="submission" date="2015-07" db="EMBL/GenBank/DDBJ databases">
        <title>MeaNS - Measles Nucleotide Surveillance Program.</title>
        <authorList>
            <person name="Tran T."/>
            <person name="Druce J."/>
        </authorList>
    </citation>
    <scope>NUCLEOTIDE SEQUENCE</scope>
    <source>
        <strain evidence="16">UCB-OBI-ISO-001</strain>
        <tissue evidence="16">Gonad</tissue>
    </source>
</reference>
<feature type="signal peptide" evidence="14">
    <location>
        <begin position="1"/>
        <end position="23"/>
    </location>
</feature>
<gene>
    <name evidence="16" type="ORF">OCBIM_22026291mg</name>
</gene>
<dbReference type="OrthoDB" id="63989at2759"/>
<dbReference type="InterPro" id="IPR010513">
    <property type="entry name" value="KEN_dom"/>
</dbReference>
<keyword evidence="4" id="KW-0808">Transferase</keyword>
<dbReference type="EMBL" id="KQ420023">
    <property type="protein sequence ID" value="KOF81610.1"/>
    <property type="molecule type" value="Genomic_DNA"/>
</dbReference>
<dbReference type="GO" id="GO:1990604">
    <property type="term" value="C:IRE1-TRAF2-ASK1 complex"/>
    <property type="evidence" value="ECO:0007669"/>
    <property type="project" value="TreeGrafter"/>
</dbReference>
<evidence type="ECO:0000256" key="9">
    <source>
        <dbReference type="ARBA" id="ARBA00022840"/>
    </source>
</evidence>
<evidence type="ECO:0000256" key="13">
    <source>
        <dbReference type="SAM" id="Phobius"/>
    </source>
</evidence>
<evidence type="ECO:0000256" key="8">
    <source>
        <dbReference type="ARBA" id="ARBA00022777"/>
    </source>
</evidence>
<accession>A0A0L8GYG2</accession>
<evidence type="ECO:0000256" key="7">
    <source>
        <dbReference type="ARBA" id="ARBA00022741"/>
    </source>
</evidence>
<keyword evidence="6 14" id="KW-0732">Signal</keyword>
<dbReference type="PROSITE" id="PS00108">
    <property type="entry name" value="PROTEIN_KINASE_ST"/>
    <property type="match status" value="1"/>
</dbReference>
<evidence type="ECO:0000256" key="6">
    <source>
        <dbReference type="ARBA" id="ARBA00022729"/>
    </source>
</evidence>
<evidence type="ECO:0000256" key="12">
    <source>
        <dbReference type="SAM" id="MobiDB-lite"/>
    </source>
</evidence>
<dbReference type="AlphaFoldDB" id="A0A0L8GYG2"/>
<dbReference type="Gene3D" id="3.30.200.20">
    <property type="entry name" value="Phosphorylase Kinase, domain 1"/>
    <property type="match status" value="1"/>
</dbReference>
<dbReference type="SMART" id="SM00220">
    <property type="entry name" value="S_TKc"/>
    <property type="match status" value="1"/>
</dbReference>
<keyword evidence="5 13" id="KW-0812">Transmembrane</keyword>
<dbReference type="GO" id="GO:0036498">
    <property type="term" value="P:IRE1-mediated unfolded protein response"/>
    <property type="evidence" value="ECO:0007669"/>
    <property type="project" value="TreeGrafter"/>
</dbReference>
<keyword evidence="9" id="KW-0067">ATP-binding</keyword>
<dbReference type="InterPro" id="IPR045133">
    <property type="entry name" value="IRE1/2-like"/>
</dbReference>
<dbReference type="GO" id="GO:0070059">
    <property type="term" value="P:intrinsic apoptotic signaling pathway in response to endoplasmic reticulum stress"/>
    <property type="evidence" value="ECO:0007669"/>
    <property type="project" value="TreeGrafter"/>
</dbReference>
<evidence type="ECO:0000256" key="14">
    <source>
        <dbReference type="SAM" id="SignalP"/>
    </source>
</evidence>
<keyword evidence="3" id="KW-0723">Serine/threonine-protein kinase</keyword>
<dbReference type="InterPro" id="IPR011047">
    <property type="entry name" value="Quinoprotein_ADH-like_sf"/>
</dbReference>
<dbReference type="GO" id="GO:0005524">
    <property type="term" value="F:ATP binding"/>
    <property type="evidence" value="ECO:0007669"/>
    <property type="project" value="UniProtKB-KW"/>
</dbReference>
<dbReference type="SUPFAM" id="SSF50998">
    <property type="entry name" value="Quinoprotein alcohol dehydrogenase-like"/>
    <property type="match status" value="1"/>
</dbReference>
<dbReference type="STRING" id="37653.A0A0L8GYG2"/>
<evidence type="ECO:0000256" key="1">
    <source>
        <dbReference type="ARBA" id="ARBA00004479"/>
    </source>
</evidence>
<proteinExistence type="predicted"/>
<dbReference type="Gene3D" id="1.20.1440.180">
    <property type="entry name" value="KEN domain"/>
    <property type="match status" value="2"/>
</dbReference>
<dbReference type="InterPro" id="IPR000719">
    <property type="entry name" value="Prot_kinase_dom"/>
</dbReference>
<keyword evidence="11 13" id="KW-0472">Membrane</keyword>
<name>A0A0L8GYG2_OCTBM</name>
<dbReference type="InterPro" id="IPR015943">
    <property type="entry name" value="WD40/YVTN_repeat-like_dom_sf"/>
</dbReference>
<dbReference type="GO" id="GO:0051082">
    <property type="term" value="F:unfolded protein binding"/>
    <property type="evidence" value="ECO:0007669"/>
    <property type="project" value="TreeGrafter"/>
</dbReference>
<evidence type="ECO:0000256" key="10">
    <source>
        <dbReference type="ARBA" id="ARBA00022989"/>
    </source>
</evidence>
<dbReference type="Gene3D" id="2.130.10.10">
    <property type="entry name" value="YVTN repeat-like/Quinoprotein amine dehydrogenase"/>
    <property type="match status" value="1"/>
</dbReference>
<protein>
    <recommendedName>
        <fullName evidence="2">non-specific serine/threonine protein kinase</fullName>
        <ecNumber evidence="2">2.7.11.1</ecNumber>
    </recommendedName>
</protein>
<dbReference type="PROSITE" id="PS50011">
    <property type="entry name" value="PROTEIN_KINASE_DOM"/>
    <property type="match status" value="1"/>
</dbReference>
<dbReference type="FunFam" id="3.30.200.20:FF:000077">
    <property type="entry name" value="Putative Serine/threonine-protein kinase/endoribonuclease IRE1"/>
    <property type="match status" value="1"/>
</dbReference>
<dbReference type="EC" id="2.7.11.1" evidence="2"/>
<evidence type="ECO:0000259" key="15">
    <source>
        <dbReference type="PROSITE" id="PS50011"/>
    </source>
</evidence>
<dbReference type="PANTHER" id="PTHR13954:SF6">
    <property type="entry name" value="NON-SPECIFIC SERINE_THREONINE PROTEIN KINASE"/>
    <property type="match status" value="1"/>
</dbReference>
<feature type="region of interest" description="Disordered" evidence="12">
    <location>
        <begin position="375"/>
        <end position="408"/>
    </location>
</feature>
<feature type="chain" id="PRO_5005583340" description="non-specific serine/threonine protein kinase" evidence="14">
    <location>
        <begin position="24"/>
        <end position="862"/>
    </location>
</feature>
<evidence type="ECO:0000256" key="5">
    <source>
        <dbReference type="ARBA" id="ARBA00022692"/>
    </source>
</evidence>
<dbReference type="Gene3D" id="1.10.510.10">
    <property type="entry name" value="Transferase(Phosphotransferase) domain 1"/>
    <property type="match status" value="1"/>
</dbReference>
<dbReference type="SMART" id="SM00564">
    <property type="entry name" value="PQQ"/>
    <property type="match status" value="3"/>
</dbReference>
<sequence length="862" mass="97071">MSGTGSFIRITLVIFKLLVFVSCQQQQHLKATLQQGTKQQILPAGNHDNVLVVSTLSGSLYAQVPNTGKILWILKEDPVLKMPIDFSSKAPSYFLPDPTDGTLYAVTKDIVGIKRLPFTIPELVSTAPCKSSDGMLYSGSKKDVWIAVDPKTGNKLYTLKMDGTENVCPSTNENIIFIGRTGRWNATFMDYSSHIAQDSDYDLRHFSGSSKGLAVTLDGKTGEILWYKNYDSPVVAMYSLGQEGLRKVPFTSFAPETLDHLTGQLSDTLWKDRFLDHGKQQEFFRTLYVGEYEHVLYALDSYVDENTVAVSPKNKVRLIEGPSMFNLENQTKANLSDPGPNYQHDSALFIIGYHEVPELALRRISHAYQITGENRLPSHTKDNIHKSSLKKANNKEIKDNSSDSPLSNNDLDGTKILITLLLVLFGVASLIVFYIPWQTAQLLRKFLLQHANQSPDISLQKLLLQQTNQVQEVSRDSSDSTDRTIQQLTPLLNQSENSSESLPDGAVSVGKILFYPRDILGHGSEGTIVFKGLFDSRDVAVKRLLPECFSLADREVELLRESDQHPNVVRYFCTEADSQFRYIALQLCTATLADYAEDRCPLLKEFDQRSLLHQAISGIQHLHSLDIVHRDIKPQNVLLSISGVQNEPRAMISDFGLCKKLTAGQGSLSHRPGVTGTDGWIAPEVIACSGSQKITCAVDIFSAGCVIYYVVTKGQHLFGDTLQRQANIMAGHFNLSYLADERYFMCRSLVQQMISFNPHDRPTSKSVLKHPFFWNQLQQLQFFQDVSDRIEKEKAETCEIIQRLEIGSELIIKDNWKLHITEELQEEFIEYFTSRFPRLLLHTYKAAVCCSNENTLSQYYDT</sequence>
<feature type="transmembrane region" description="Helical" evidence="13">
    <location>
        <begin position="416"/>
        <end position="437"/>
    </location>
</feature>
<dbReference type="SUPFAM" id="SSF56112">
    <property type="entry name" value="Protein kinase-like (PK-like)"/>
    <property type="match status" value="1"/>
</dbReference>
<dbReference type="InterPro" id="IPR008271">
    <property type="entry name" value="Ser/Thr_kinase_AS"/>
</dbReference>
<comment type="subcellular location">
    <subcellularLocation>
        <location evidence="1">Membrane</location>
        <topology evidence="1">Single-pass type I membrane protein</topology>
    </subcellularLocation>
</comment>
<organism evidence="16">
    <name type="scientific">Octopus bimaculoides</name>
    <name type="common">California two-spotted octopus</name>
    <dbReference type="NCBI Taxonomy" id="37653"/>
    <lineage>
        <taxon>Eukaryota</taxon>
        <taxon>Metazoa</taxon>
        <taxon>Spiralia</taxon>
        <taxon>Lophotrochozoa</taxon>
        <taxon>Mollusca</taxon>
        <taxon>Cephalopoda</taxon>
        <taxon>Coleoidea</taxon>
        <taxon>Octopodiformes</taxon>
        <taxon>Octopoda</taxon>
        <taxon>Incirrata</taxon>
        <taxon>Octopodidae</taxon>
        <taxon>Octopus</taxon>
    </lineage>
</organism>
<keyword evidence="8" id="KW-0418">Kinase</keyword>